<dbReference type="InterPro" id="IPR000014">
    <property type="entry name" value="PAS"/>
</dbReference>
<evidence type="ECO:0000313" key="3">
    <source>
        <dbReference type="Proteomes" id="UP000011864"/>
    </source>
</evidence>
<evidence type="ECO:0000259" key="1">
    <source>
        <dbReference type="PROSITE" id="PS50112"/>
    </source>
</evidence>
<dbReference type="NCBIfam" id="TIGR00229">
    <property type="entry name" value="sensory_box"/>
    <property type="match status" value="1"/>
</dbReference>
<gene>
    <name evidence="2" type="ORF">C427_1342</name>
</gene>
<dbReference type="STRING" id="1129794.C427_1342"/>
<dbReference type="PROSITE" id="PS50112">
    <property type="entry name" value="PAS"/>
    <property type="match status" value="1"/>
</dbReference>
<feature type="domain" description="PAS" evidence="1">
    <location>
        <begin position="1"/>
        <end position="38"/>
    </location>
</feature>
<name>K6ZR77_9ALTE</name>
<protein>
    <submittedName>
        <fullName evidence="2">Methyl-accepting chemotaxis sensory transducer with Pas/Pac sensor</fullName>
    </submittedName>
</protein>
<organism evidence="2 3">
    <name type="scientific">Paraglaciecola psychrophila 170</name>
    <dbReference type="NCBI Taxonomy" id="1129794"/>
    <lineage>
        <taxon>Bacteria</taxon>
        <taxon>Pseudomonadati</taxon>
        <taxon>Pseudomonadota</taxon>
        <taxon>Gammaproteobacteria</taxon>
        <taxon>Alteromonadales</taxon>
        <taxon>Alteromonadaceae</taxon>
        <taxon>Paraglaciecola</taxon>
    </lineage>
</organism>
<dbReference type="OrthoDB" id="5675566at2"/>
<dbReference type="Pfam" id="PF08447">
    <property type="entry name" value="PAS_3"/>
    <property type="match status" value="1"/>
</dbReference>
<evidence type="ECO:0000313" key="2">
    <source>
        <dbReference type="EMBL" id="AGH43451.1"/>
    </source>
</evidence>
<dbReference type="InterPro" id="IPR035965">
    <property type="entry name" value="PAS-like_dom_sf"/>
</dbReference>
<proteinExistence type="predicted"/>
<dbReference type="PATRIC" id="fig|1129794.4.peg.1329"/>
<dbReference type="KEGG" id="gps:C427_1342"/>
<accession>K6ZR77</accession>
<dbReference type="AlphaFoldDB" id="K6ZR77"/>
<dbReference type="Proteomes" id="UP000011864">
    <property type="component" value="Chromosome"/>
</dbReference>
<dbReference type="eggNOG" id="COG0840">
    <property type="taxonomic scope" value="Bacteria"/>
</dbReference>
<dbReference type="EMBL" id="CP003837">
    <property type="protein sequence ID" value="AGH43451.1"/>
    <property type="molecule type" value="Genomic_DNA"/>
</dbReference>
<dbReference type="InterPro" id="IPR013655">
    <property type="entry name" value="PAS_fold_3"/>
</dbReference>
<sequence>MTDTAGVITYANEAFCRVAGYFQQELLGKNHNVVRHPDMPKAAFADMWGKLKNKQAWQGAVKNRCNDGKYYWVDAFVTHVYEKGTLTGYQSLRTVLCSRLS</sequence>
<reference evidence="2 3" key="1">
    <citation type="journal article" date="2013" name="Genome Announc.">
        <title>Complete Genome Sequence of Glaciecola psychrophila Strain 170T.</title>
        <authorList>
            <person name="Yin J."/>
            <person name="Chen J."/>
            <person name="Liu G."/>
            <person name="Yu Y."/>
            <person name="Song L."/>
            <person name="Wang X."/>
            <person name="Qu X."/>
        </authorList>
    </citation>
    <scope>NUCLEOTIDE SEQUENCE [LARGE SCALE GENOMIC DNA]</scope>
    <source>
        <strain evidence="2 3">170</strain>
    </source>
</reference>
<dbReference type="HOGENOM" id="CLU_097884_2_2_6"/>
<keyword evidence="3" id="KW-1185">Reference proteome</keyword>
<dbReference type="RefSeq" id="WP_007639528.1">
    <property type="nucleotide sequence ID" value="NC_020514.1"/>
</dbReference>
<dbReference type="CDD" id="cd00130">
    <property type="entry name" value="PAS"/>
    <property type="match status" value="1"/>
</dbReference>
<dbReference type="Gene3D" id="3.30.450.20">
    <property type="entry name" value="PAS domain"/>
    <property type="match status" value="1"/>
</dbReference>
<dbReference type="SUPFAM" id="SSF55785">
    <property type="entry name" value="PYP-like sensor domain (PAS domain)"/>
    <property type="match status" value="1"/>
</dbReference>